<protein>
    <submittedName>
        <fullName evidence="2">Uncharacterized protein</fullName>
    </submittedName>
</protein>
<proteinExistence type="predicted"/>
<dbReference type="AlphaFoldDB" id="A0A2Z3HFZ8"/>
<reference evidence="2 3" key="1">
    <citation type="submission" date="2018-01" db="EMBL/GenBank/DDBJ databases">
        <title>G. obscuriglobus.</title>
        <authorList>
            <person name="Franke J."/>
            <person name="Blomberg W."/>
            <person name="Selmecki A."/>
        </authorList>
    </citation>
    <scope>NUCLEOTIDE SEQUENCE [LARGE SCALE GENOMIC DNA]</scope>
    <source>
        <strain evidence="2 3">DSM 5831</strain>
    </source>
</reference>
<gene>
    <name evidence="2" type="ORF">C1280_27215</name>
</gene>
<name>A0A2Z3HFZ8_9BACT</name>
<accession>A0A2Z3HFZ8</accession>
<keyword evidence="3" id="KW-1185">Reference proteome</keyword>
<dbReference type="KEGG" id="gog:C1280_27215"/>
<dbReference type="EMBL" id="CP025958">
    <property type="protein sequence ID" value="AWM40330.1"/>
    <property type="molecule type" value="Genomic_DNA"/>
</dbReference>
<sequence length="76" mass="8263">MFLSQAAIDAVLAVDLSYELLSRRPGESWLSEGRFPTRDEALRAMPESPGDSRWVVLPSRSRATEGGSPAAETKAD</sequence>
<feature type="region of interest" description="Disordered" evidence="1">
    <location>
        <begin position="43"/>
        <end position="76"/>
    </location>
</feature>
<evidence type="ECO:0000313" key="3">
    <source>
        <dbReference type="Proteomes" id="UP000245802"/>
    </source>
</evidence>
<dbReference type="Proteomes" id="UP000245802">
    <property type="component" value="Chromosome"/>
</dbReference>
<evidence type="ECO:0000256" key="1">
    <source>
        <dbReference type="SAM" id="MobiDB-lite"/>
    </source>
</evidence>
<dbReference type="RefSeq" id="WP_010052869.1">
    <property type="nucleotide sequence ID" value="NZ_CP025958.1"/>
</dbReference>
<organism evidence="2 3">
    <name type="scientific">Gemmata obscuriglobus</name>
    <dbReference type="NCBI Taxonomy" id="114"/>
    <lineage>
        <taxon>Bacteria</taxon>
        <taxon>Pseudomonadati</taxon>
        <taxon>Planctomycetota</taxon>
        <taxon>Planctomycetia</taxon>
        <taxon>Gemmatales</taxon>
        <taxon>Gemmataceae</taxon>
        <taxon>Gemmata</taxon>
    </lineage>
</organism>
<evidence type="ECO:0000313" key="2">
    <source>
        <dbReference type="EMBL" id="AWM40330.1"/>
    </source>
</evidence>